<gene>
    <name evidence="3" type="ORF">pneo_cds_819</name>
</gene>
<name>A0A2U7UDB9_9VIRU</name>
<feature type="coiled-coil region" evidence="1">
    <location>
        <begin position="64"/>
        <end position="91"/>
    </location>
</feature>
<dbReference type="KEGG" id="vg:36843139"/>
<evidence type="ECO:0000256" key="2">
    <source>
        <dbReference type="SAM" id="MobiDB-lite"/>
    </source>
</evidence>
<evidence type="ECO:0000313" key="3">
    <source>
        <dbReference type="EMBL" id="AVK76426.1"/>
    </source>
</evidence>
<evidence type="ECO:0000256" key="1">
    <source>
        <dbReference type="SAM" id="Coils"/>
    </source>
</evidence>
<proteinExistence type="predicted"/>
<feature type="region of interest" description="Disordered" evidence="2">
    <location>
        <begin position="1"/>
        <end position="20"/>
    </location>
</feature>
<reference evidence="3" key="1">
    <citation type="journal article" date="2018" name="Nat. Commun.">
        <title>Diversity and evolution of the emerging Pandoraviridae family.</title>
        <authorList>
            <person name="Legendre M."/>
            <person name="Fabre E."/>
            <person name="Poirot O."/>
            <person name="Jeudy S."/>
            <person name="Lartigue A."/>
            <person name="Alempic J.M."/>
            <person name="Beucher L."/>
            <person name="Philippe N."/>
            <person name="Bertaux L."/>
            <person name="Christo-Foroux E."/>
            <person name="Labadie K."/>
            <person name="Coute Y."/>
            <person name="Abergel C."/>
            <person name="Claverie J.M."/>
        </authorList>
    </citation>
    <scope>NUCLEOTIDE SEQUENCE [LARGE SCALE GENOMIC DNA]</scope>
    <source>
        <strain evidence="3">Neocaledonia</strain>
    </source>
</reference>
<keyword evidence="1" id="KW-0175">Coiled coil</keyword>
<protein>
    <submittedName>
        <fullName evidence="3">Uncharacterized protein</fullName>
    </submittedName>
</protein>
<dbReference type="RefSeq" id="YP_009482429.1">
    <property type="nucleotide sequence ID" value="NC_037666.1"/>
</dbReference>
<accession>A0A2U7UDB9</accession>
<dbReference type="EMBL" id="MG011690">
    <property type="protein sequence ID" value="AVK76426.1"/>
    <property type="molecule type" value="Genomic_DNA"/>
</dbReference>
<dbReference type="Proteomes" id="UP000249287">
    <property type="component" value="Segment"/>
</dbReference>
<organism evidence="3">
    <name type="scientific">Pandoravirus neocaledonia</name>
    <dbReference type="NCBI Taxonomy" id="2107708"/>
    <lineage>
        <taxon>Viruses</taxon>
        <taxon>Pandoravirus</taxon>
    </lineage>
</organism>
<dbReference type="GeneID" id="36843139"/>
<sequence>MNTPTQRRPASVHAQTTAQAAATRDQIDQLALLVLSARDHRAPLDVAFRDAARHQLGLDRESFARLLRRALDDIQQQIAEERRIQQELDDRLGGGRLMAFRDFLLSCCGGGACQ</sequence>